<dbReference type="SUPFAM" id="SSF53448">
    <property type="entry name" value="Nucleotide-diphospho-sugar transferases"/>
    <property type="match status" value="1"/>
</dbReference>
<keyword evidence="4" id="KW-1185">Reference proteome</keyword>
<dbReference type="RefSeq" id="WP_160908110.1">
    <property type="nucleotide sequence ID" value="NZ_WVHS01000004.1"/>
</dbReference>
<dbReference type="InterPro" id="IPR001173">
    <property type="entry name" value="Glyco_trans_2-like"/>
</dbReference>
<dbReference type="EMBL" id="WVHS01000004">
    <property type="protein sequence ID" value="MXV17108.1"/>
    <property type="molecule type" value="Genomic_DNA"/>
</dbReference>
<dbReference type="Pfam" id="PF00535">
    <property type="entry name" value="Glycos_transf_2"/>
    <property type="match status" value="1"/>
</dbReference>
<dbReference type="AlphaFoldDB" id="A0A7K1Y202"/>
<protein>
    <submittedName>
        <fullName evidence="3">Glycosyltransferase</fullName>
    </submittedName>
</protein>
<dbReference type="InterPro" id="IPR029044">
    <property type="entry name" value="Nucleotide-diphossugar_trans"/>
</dbReference>
<keyword evidence="3" id="KW-0808">Transferase</keyword>
<accession>A0A7K1Y202</accession>
<dbReference type="Gene3D" id="3.90.550.10">
    <property type="entry name" value="Spore Coat Polysaccharide Biosynthesis Protein SpsA, Chain A"/>
    <property type="match status" value="1"/>
</dbReference>
<name>A0A7K1Y202_9SPHI</name>
<dbReference type="CDD" id="cd02511">
    <property type="entry name" value="Beta4Glucosyltransferase"/>
    <property type="match status" value="1"/>
</dbReference>
<comment type="caution">
    <text evidence="3">The sequence shown here is derived from an EMBL/GenBank/DDBJ whole genome shotgun (WGS) entry which is preliminary data.</text>
</comment>
<dbReference type="PANTHER" id="PTHR43630:SF2">
    <property type="entry name" value="GLYCOSYLTRANSFERASE"/>
    <property type="match status" value="1"/>
</dbReference>
<evidence type="ECO:0000313" key="3">
    <source>
        <dbReference type="EMBL" id="MXV17108.1"/>
    </source>
</evidence>
<dbReference type="GO" id="GO:0016740">
    <property type="term" value="F:transferase activity"/>
    <property type="evidence" value="ECO:0007669"/>
    <property type="project" value="UniProtKB-KW"/>
</dbReference>
<evidence type="ECO:0000313" key="4">
    <source>
        <dbReference type="Proteomes" id="UP000451233"/>
    </source>
</evidence>
<feature type="domain" description="Glycosyltransferase 2-like" evidence="2">
    <location>
        <begin position="6"/>
        <end position="108"/>
    </location>
</feature>
<evidence type="ECO:0000259" key="2">
    <source>
        <dbReference type="Pfam" id="PF00535"/>
    </source>
</evidence>
<sequence length="286" mass="34037">MEAHFSFIILTYNEECHLPGLFNAISGLNAPVYVLDTGSTDRTLDLCEQFGAITAVHPFYNHPVQWQVALDLFPVNTPWIIGLDADQRPDKELFDSLRAFRDEDYPAINGIYFRRRYFFKGKWIRFGGCYPMYQLKMFRRGAGYSDLNENTDHRFVVHGRSVNWKNGFLVEDNQKDRVISFWIQKHNRYSDLFAQEEIERRELIRVQVIKPGLYGTPDQRRALLKLLWWKLPRYIRPGLYFIFRLIFQLGILDGRTGILYHFLQAFWFRLLVDIKIGEMDREQKHL</sequence>
<organism evidence="3 4">
    <name type="scientific">Hufsiella ginkgonis</name>
    <dbReference type="NCBI Taxonomy" id="2695274"/>
    <lineage>
        <taxon>Bacteria</taxon>
        <taxon>Pseudomonadati</taxon>
        <taxon>Bacteroidota</taxon>
        <taxon>Sphingobacteriia</taxon>
        <taxon>Sphingobacteriales</taxon>
        <taxon>Sphingobacteriaceae</taxon>
        <taxon>Hufsiella</taxon>
    </lineage>
</organism>
<dbReference type="Proteomes" id="UP000451233">
    <property type="component" value="Unassembled WGS sequence"/>
</dbReference>
<proteinExistence type="inferred from homology"/>
<gene>
    <name evidence="3" type="ORF">GS398_17540</name>
</gene>
<evidence type="ECO:0000256" key="1">
    <source>
        <dbReference type="ARBA" id="ARBA00038494"/>
    </source>
</evidence>
<reference evidence="3 4" key="1">
    <citation type="submission" date="2019-11" db="EMBL/GenBank/DDBJ databases">
        <title>Pedobacter sp. HMF7056 Genome sequencing and assembly.</title>
        <authorList>
            <person name="Kang H."/>
            <person name="Kim H."/>
            <person name="Joh K."/>
        </authorList>
    </citation>
    <scope>NUCLEOTIDE SEQUENCE [LARGE SCALE GENOMIC DNA]</scope>
    <source>
        <strain evidence="3 4">HMF7056</strain>
    </source>
</reference>
<comment type="similarity">
    <text evidence="1">Belongs to the glycosyltransferase 2 family. WaaE/KdtX subfamily.</text>
</comment>
<dbReference type="PANTHER" id="PTHR43630">
    <property type="entry name" value="POLY-BETA-1,6-N-ACETYL-D-GLUCOSAMINE SYNTHASE"/>
    <property type="match status" value="1"/>
</dbReference>